<sequence>MGRRSFGHLLANQTRKRGGLLSVLNSQVQSKITEAVDFVFGESAFWNPAAKAKALLFEELKPYIGRKFQYKFLDVGCIKNVRDDLQYLEVWSFHSKEYDAGNITQRNYHVIDKVRDGRGVTKLKWLAQLPWLHKGGNVNLISIPPTFPFDPGELDLWTNPFEEKVNDAPRNVQPTSYSLPPWTRLVRMNLDTPSKLLFPVGLVRHIKQRIETALLLDMCVISGNKLASGIAAAIPQLLCDPSFHQFSFGVHIQTLPVECSYLRAYQCRSTVIPEHGAREKGGTPSECISQYQEPMRREFLGSSKKEPADSRTICIFHSSTVHLGTIHRDIVHLDTVHSPSIDTVHPSWIDTVHPSSFDIVHPSLIDTVHLSSIDIVHHDTVHCNTVHRDTIHRDTVHPDTVHSDNVHLVKNDTTCGETERIEMHILKVDENGLLRDEEGRTRNSAEQLINAQGAVIPDVIVVAEMNDFDLNQVWYDWVGQDPFQNYNFSIDQHYDFSIDQHRCELLLLLLTSINTTISALINTATSESIETRTSTSIDTSTSAAIDTAINSYFCHRSIPLVIPERSSCPQDLGHSTQKSTNVSSCYPTPNVEKVITMEDFLELEEFLELKDGEQPGDLDSSREVTMEDYLELEEWLEDMDQSSTKKLDDNQHTSRGDMETSPKIHDPVKFVVPCTVFEDEFPIPPDRRVHLGSYSGMFDDHLYAIASQRGLRCRGEVDKSTIEAASINIDPIQGRRFCTSTDQWLASVDRQSITSIDRHYTVLIDTHIQDAKVDHLPVIHTCRECLKEPKLTSNLIELNLLVSRLGIHWIGFLLQVWKSMLIVLLEDKQKSKSGVLIYHGFYPLLAMLAFQCHWSDVNPAVRSEAMLVLLKSGQSVLLERVVEEMTERRSMTRQTDRAVYQLDPRTYGLELWPGARPDDRTEARLSRPTRRAKADGQARINLGRANSDSDHSYSLLACLARAACTGDCTDDLSSLFDPIMDFSFGYFSKARILKLSEDLGHVGTQLVRSERHAALADRPAHVLIISALNTANSDASGQEPNGHLD</sequence>
<feature type="region of interest" description="Disordered" evidence="1">
    <location>
        <begin position="640"/>
        <end position="662"/>
    </location>
</feature>
<evidence type="ECO:0000313" key="3">
    <source>
        <dbReference type="Proteomes" id="UP000032141"/>
    </source>
</evidence>
<dbReference type="STRING" id="109376.A0A0D3A9V0"/>
<dbReference type="EnsemblPlants" id="Bo1g086240.1">
    <property type="protein sequence ID" value="Bo1g086240.1"/>
    <property type="gene ID" value="Bo1g086240"/>
</dbReference>
<reference evidence="2 3" key="1">
    <citation type="journal article" date="2014" name="Genome Biol.">
        <title>Transcriptome and methylome profiling reveals relics of genome dominance in the mesopolyploid Brassica oleracea.</title>
        <authorList>
            <person name="Parkin I.A."/>
            <person name="Koh C."/>
            <person name="Tang H."/>
            <person name="Robinson S.J."/>
            <person name="Kagale S."/>
            <person name="Clarke W.E."/>
            <person name="Town C.D."/>
            <person name="Nixon J."/>
            <person name="Krishnakumar V."/>
            <person name="Bidwell S.L."/>
            <person name="Denoeud F."/>
            <person name="Belcram H."/>
            <person name="Links M.G."/>
            <person name="Just J."/>
            <person name="Clarke C."/>
            <person name="Bender T."/>
            <person name="Huebert T."/>
            <person name="Mason A.S."/>
            <person name="Pires J.C."/>
            <person name="Barker G."/>
            <person name="Moore J."/>
            <person name="Walley P.G."/>
            <person name="Manoli S."/>
            <person name="Batley J."/>
            <person name="Edwards D."/>
            <person name="Nelson M.N."/>
            <person name="Wang X."/>
            <person name="Paterson A.H."/>
            <person name="King G."/>
            <person name="Bancroft I."/>
            <person name="Chalhoub B."/>
            <person name="Sharpe A.G."/>
        </authorList>
    </citation>
    <scope>NUCLEOTIDE SEQUENCE</scope>
    <source>
        <strain evidence="2 3">cv. TO1000</strain>
    </source>
</reference>
<dbReference type="AlphaFoldDB" id="A0A0D3A9V0"/>
<dbReference type="Gramene" id="Bo1g086240.1">
    <property type="protein sequence ID" value="Bo1g086240.1"/>
    <property type="gene ID" value="Bo1g086240"/>
</dbReference>
<dbReference type="Proteomes" id="UP000032141">
    <property type="component" value="Chromosome C1"/>
</dbReference>
<keyword evidence="3" id="KW-1185">Reference proteome</keyword>
<reference evidence="2" key="2">
    <citation type="submission" date="2015-03" db="UniProtKB">
        <authorList>
            <consortium name="EnsemblPlants"/>
        </authorList>
    </citation>
    <scope>IDENTIFICATION</scope>
</reference>
<proteinExistence type="predicted"/>
<protein>
    <submittedName>
        <fullName evidence="2">Uncharacterized protein</fullName>
    </submittedName>
</protein>
<feature type="compositionally biased region" description="Basic and acidic residues" evidence="1">
    <location>
        <begin position="643"/>
        <end position="662"/>
    </location>
</feature>
<evidence type="ECO:0000313" key="2">
    <source>
        <dbReference type="EnsemblPlants" id="Bo1g086240.1"/>
    </source>
</evidence>
<name>A0A0D3A9V0_BRAOL</name>
<evidence type="ECO:0000256" key="1">
    <source>
        <dbReference type="SAM" id="MobiDB-lite"/>
    </source>
</evidence>
<accession>A0A0D3A9V0</accession>
<organism evidence="2 3">
    <name type="scientific">Brassica oleracea var. oleracea</name>
    <dbReference type="NCBI Taxonomy" id="109376"/>
    <lineage>
        <taxon>Eukaryota</taxon>
        <taxon>Viridiplantae</taxon>
        <taxon>Streptophyta</taxon>
        <taxon>Embryophyta</taxon>
        <taxon>Tracheophyta</taxon>
        <taxon>Spermatophyta</taxon>
        <taxon>Magnoliopsida</taxon>
        <taxon>eudicotyledons</taxon>
        <taxon>Gunneridae</taxon>
        <taxon>Pentapetalae</taxon>
        <taxon>rosids</taxon>
        <taxon>malvids</taxon>
        <taxon>Brassicales</taxon>
        <taxon>Brassicaceae</taxon>
        <taxon>Brassiceae</taxon>
        <taxon>Brassica</taxon>
    </lineage>
</organism>
<dbReference type="HOGENOM" id="CLU_291818_0_0_1"/>